<feature type="domain" description="BTB" evidence="1">
    <location>
        <begin position="130"/>
        <end position="184"/>
    </location>
</feature>
<dbReference type="EMBL" id="LT853701">
    <property type="protein sequence ID" value="SMQ54824.1"/>
    <property type="molecule type" value="Genomic_DNA"/>
</dbReference>
<evidence type="ECO:0000313" key="2">
    <source>
        <dbReference type="EMBL" id="SMQ54824.1"/>
    </source>
</evidence>
<evidence type="ECO:0000313" key="3">
    <source>
        <dbReference type="Proteomes" id="UP000215127"/>
    </source>
</evidence>
<proteinExistence type="predicted"/>
<dbReference type="Pfam" id="PF00651">
    <property type="entry name" value="BTB"/>
    <property type="match status" value="1"/>
</dbReference>
<accession>A0A1X7S564</accession>
<sequence length="331" mass="36288">MYVETLVSAPVSPSRAVAKVINSAGCKFFEAACSSITFDEEESATITVASAAFKEEEKEEWSRQRPHLHQSHKDKPSCDGLGAAGSMVSYFSLPDAVVEKLEFLSCPSSLTRTAGCKFFEAACSRNKRLSEFWQSGKFSDFAIKCGPHELKVHKVIVSFSAGCKFFEAAYSSDTLKEGQSATITLVVDKDDPSCDDPDAVRARTFICFCCSSEIPSLRRAAVDKFRGALRANSEHPGVADAITTVFTTTQEEVRELRDIVSDFLVASKTLLRRDDIEAAVNNVQGLTLDLVHRLQTTLAAQKRKVWDVQHRDIPFVVLGLVEGNVLEGCNG</sequence>
<dbReference type="Gene3D" id="3.30.710.10">
    <property type="entry name" value="Potassium Channel Kv1.1, Chain A"/>
    <property type="match status" value="1"/>
</dbReference>
<dbReference type="Proteomes" id="UP000215127">
    <property type="component" value="Chromosome 10"/>
</dbReference>
<reference evidence="2 3" key="1">
    <citation type="submission" date="2016-06" db="EMBL/GenBank/DDBJ databases">
        <authorList>
            <person name="Kjaerup R.B."/>
            <person name="Dalgaard T.S."/>
            <person name="Juul-Madsen H.R."/>
        </authorList>
    </citation>
    <scope>NUCLEOTIDE SEQUENCE [LARGE SCALE GENOMIC DNA]</scope>
</reference>
<protein>
    <recommendedName>
        <fullName evidence="1">BTB domain-containing protein</fullName>
    </recommendedName>
</protein>
<dbReference type="InterPro" id="IPR011333">
    <property type="entry name" value="SKP1/BTB/POZ_sf"/>
</dbReference>
<organism evidence="2 3">
    <name type="scientific">Zymoseptoria tritici (strain ST99CH_3D7)</name>
    <dbReference type="NCBI Taxonomy" id="1276538"/>
    <lineage>
        <taxon>Eukaryota</taxon>
        <taxon>Fungi</taxon>
        <taxon>Dikarya</taxon>
        <taxon>Ascomycota</taxon>
        <taxon>Pezizomycotina</taxon>
        <taxon>Dothideomycetes</taxon>
        <taxon>Dothideomycetidae</taxon>
        <taxon>Mycosphaerellales</taxon>
        <taxon>Mycosphaerellaceae</taxon>
        <taxon>Zymoseptoria</taxon>
    </lineage>
</organism>
<dbReference type="AlphaFoldDB" id="A0A1X7S564"/>
<name>A0A1X7S564_ZYMT9</name>
<evidence type="ECO:0000259" key="1">
    <source>
        <dbReference type="Pfam" id="PF00651"/>
    </source>
</evidence>
<dbReference type="CDD" id="cd18186">
    <property type="entry name" value="BTB_POZ_ZBTB_KLHL-like"/>
    <property type="match status" value="1"/>
</dbReference>
<dbReference type="InterPro" id="IPR000210">
    <property type="entry name" value="BTB/POZ_dom"/>
</dbReference>
<gene>
    <name evidence="2" type="ORF">ZT3D7_G9979</name>
</gene>
<dbReference type="SUPFAM" id="SSF54695">
    <property type="entry name" value="POZ domain"/>
    <property type="match status" value="1"/>
</dbReference>
<keyword evidence="3" id="KW-1185">Reference proteome</keyword>